<dbReference type="RefSeq" id="WP_151151158.1">
    <property type="nucleotide sequence ID" value="NZ_WAIE01000004.1"/>
</dbReference>
<evidence type="ECO:0000256" key="2">
    <source>
        <dbReference type="SAM" id="SignalP"/>
    </source>
</evidence>
<dbReference type="Proteomes" id="UP000438699">
    <property type="component" value="Unassembled WGS sequence"/>
</dbReference>
<evidence type="ECO:0000313" key="5">
    <source>
        <dbReference type="Proteomes" id="UP000438699"/>
    </source>
</evidence>
<dbReference type="PANTHER" id="PTHR38731">
    <property type="entry name" value="LIPL45-RELATED LIPOPROTEIN-RELATED"/>
    <property type="match status" value="1"/>
</dbReference>
<sequence length="242" mass="25753">MRTQIQRALALALLMLLAAATVATAASVGTVDDTEGPATITRKGTSVTAETGTPVMENDVLATGPKGRLSVMFEDKTRLVLGESSKMTIDQYVYSGKKSGLLFDLSQGMFRTVTGKIVEANPEGFNMRTPLATVGIRGSDVFAHVESERNRVGALSLGQGHVLQLRTGEASQDIGEGGLYSRIGPDGSIGAPKPIPPLLMQMIPSLSKGKRHLKPELPNTPKVVVPKGNSNPRQPVHRPVYQ</sequence>
<protein>
    <submittedName>
        <fullName evidence="4">FecR domain-containing protein</fullName>
    </submittedName>
</protein>
<feature type="signal peptide" evidence="2">
    <location>
        <begin position="1"/>
        <end position="25"/>
    </location>
</feature>
<organism evidence="4 5">
    <name type="scientific">Pseudodesulfovibrio senegalensis</name>
    <dbReference type="NCBI Taxonomy" id="1721087"/>
    <lineage>
        <taxon>Bacteria</taxon>
        <taxon>Pseudomonadati</taxon>
        <taxon>Thermodesulfobacteriota</taxon>
        <taxon>Desulfovibrionia</taxon>
        <taxon>Desulfovibrionales</taxon>
        <taxon>Desulfovibrionaceae</taxon>
    </lineage>
</organism>
<dbReference type="OrthoDB" id="5455671at2"/>
<dbReference type="InterPro" id="IPR006860">
    <property type="entry name" value="FecR"/>
</dbReference>
<dbReference type="EMBL" id="WAIE01000004">
    <property type="protein sequence ID" value="KAB1441415.1"/>
    <property type="molecule type" value="Genomic_DNA"/>
</dbReference>
<comment type="caution">
    <text evidence="4">The sequence shown here is derived from an EMBL/GenBank/DDBJ whole genome shotgun (WGS) entry which is preliminary data.</text>
</comment>
<keyword evidence="5" id="KW-1185">Reference proteome</keyword>
<accession>A0A6N6N1X6</accession>
<evidence type="ECO:0000256" key="1">
    <source>
        <dbReference type="SAM" id="MobiDB-lite"/>
    </source>
</evidence>
<dbReference type="AlphaFoldDB" id="A0A6N6N1X6"/>
<feature type="chain" id="PRO_5027064761" evidence="2">
    <location>
        <begin position="26"/>
        <end position="242"/>
    </location>
</feature>
<feature type="region of interest" description="Disordered" evidence="1">
    <location>
        <begin position="207"/>
        <end position="242"/>
    </location>
</feature>
<keyword evidence="2" id="KW-0732">Signal</keyword>
<evidence type="ECO:0000313" key="4">
    <source>
        <dbReference type="EMBL" id="KAB1441415.1"/>
    </source>
</evidence>
<reference evidence="4 5" key="1">
    <citation type="journal article" date="2017" name="Int. J. Syst. Evol. Microbiol.">
        <title>Desulfovibrio senegalensis sp. nov., a mesophilic sulfate reducer isolated from marine sediment.</title>
        <authorList>
            <person name="Thioye A."/>
            <person name="Gam Z.B.A."/>
            <person name="Mbengue M."/>
            <person name="Cayol J.L."/>
            <person name="Joseph-Bartoli M."/>
            <person name="Toure-Kane C."/>
            <person name="Labat M."/>
        </authorList>
    </citation>
    <scope>NUCLEOTIDE SEQUENCE [LARGE SCALE GENOMIC DNA]</scope>
    <source>
        <strain evidence="4 5">DSM 101509</strain>
    </source>
</reference>
<proteinExistence type="predicted"/>
<gene>
    <name evidence="4" type="ORF">F8A88_10745</name>
</gene>
<evidence type="ECO:0000259" key="3">
    <source>
        <dbReference type="Pfam" id="PF04773"/>
    </source>
</evidence>
<name>A0A6N6N1X6_9BACT</name>
<dbReference type="PANTHER" id="PTHR38731:SF1">
    <property type="entry name" value="FECR PROTEIN DOMAIN-CONTAINING PROTEIN"/>
    <property type="match status" value="1"/>
</dbReference>
<dbReference type="Pfam" id="PF04773">
    <property type="entry name" value="FecR"/>
    <property type="match status" value="1"/>
</dbReference>
<feature type="domain" description="FecR protein" evidence="3">
    <location>
        <begin position="59"/>
        <end position="151"/>
    </location>
</feature>